<reference evidence="7 9" key="2">
    <citation type="submission" date="2017-06" db="EMBL/GenBank/DDBJ databases">
        <title>A draft genome sequence of Komagataeibacter nataicola LMG 1536.</title>
        <authorList>
            <person name="Skraban J."/>
            <person name="Cleenwerck I."/>
            <person name="Vandamme P."/>
            <person name="Trcek J."/>
        </authorList>
    </citation>
    <scope>NUCLEOTIDE SEQUENCE [LARGE SCALE GENOMIC DNA]</scope>
    <source>
        <strain evidence="7 9">LMG 1536</strain>
    </source>
</reference>
<dbReference type="RefSeq" id="WP_078528519.1">
    <property type="nucleotide sequence ID" value="NZ_CP019877.1"/>
</dbReference>
<evidence type="ECO:0000313" key="6">
    <source>
        <dbReference type="EMBL" id="AQU89285.1"/>
    </source>
</evidence>
<dbReference type="Gene3D" id="3.40.190.10">
    <property type="entry name" value="Periplasmic binding protein-like II"/>
    <property type="match status" value="2"/>
</dbReference>
<dbReference type="Proteomes" id="UP000189683">
    <property type="component" value="Plasmid pKNA02"/>
</dbReference>
<dbReference type="OrthoDB" id="9789529at2"/>
<reference evidence="6 8" key="1">
    <citation type="submission" date="2017-02" db="EMBL/GenBank/DDBJ databases">
        <title>zhang.</title>
        <authorList>
            <person name="Zhang H."/>
        </authorList>
    </citation>
    <scope>NUCLEOTIDE SEQUENCE [LARGE SCALE GENOMIC DNA]</scope>
    <source>
        <strain evidence="6 8">RZS01</strain>
        <plasmid evidence="8">pkna02</plasmid>
        <plasmid evidence="6">pKNA02</plasmid>
    </source>
</reference>
<dbReference type="InterPro" id="IPR050176">
    <property type="entry name" value="LTTR"/>
</dbReference>
<keyword evidence="9" id="KW-1185">Reference proteome</keyword>
<geneLocation type="plasmid" evidence="8">
    <name>pkna02</name>
</geneLocation>
<dbReference type="GO" id="GO:0003677">
    <property type="term" value="F:DNA binding"/>
    <property type="evidence" value="ECO:0007669"/>
    <property type="project" value="UniProtKB-KW"/>
</dbReference>
<dbReference type="AlphaFoldDB" id="A0A9N7CK60"/>
<proteinExistence type="inferred from homology"/>
<dbReference type="EMBL" id="CP019877">
    <property type="protein sequence ID" value="AQU89285.1"/>
    <property type="molecule type" value="Genomic_DNA"/>
</dbReference>
<dbReference type="PANTHER" id="PTHR30579">
    <property type="entry name" value="TRANSCRIPTIONAL REGULATOR"/>
    <property type="match status" value="1"/>
</dbReference>
<dbReference type="KEGG" id="kna:B0W47_17060"/>
<organism evidence="6 8">
    <name type="scientific">Komagataeibacter nataicola</name>
    <dbReference type="NCBI Taxonomy" id="265960"/>
    <lineage>
        <taxon>Bacteria</taxon>
        <taxon>Pseudomonadati</taxon>
        <taxon>Pseudomonadota</taxon>
        <taxon>Alphaproteobacteria</taxon>
        <taxon>Acetobacterales</taxon>
        <taxon>Acetobacteraceae</taxon>
        <taxon>Komagataeibacter</taxon>
    </lineage>
</organism>
<dbReference type="PANTHER" id="PTHR30579:SF7">
    <property type="entry name" value="HTH-TYPE TRANSCRIPTIONAL REGULATOR LRHA-RELATED"/>
    <property type="match status" value="1"/>
</dbReference>
<dbReference type="SUPFAM" id="SSF53850">
    <property type="entry name" value="Periplasmic binding protein-like II"/>
    <property type="match status" value="1"/>
</dbReference>
<dbReference type="InterPro" id="IPR036388">
    <property type="entry name" value="WH-like_DNA-bd_sf"/>
</dbReference>
<dbReference type="Gene3D" id="1.10.10.10">
    <property type="entry name" value="Winged helix-like DNA-binding domain superfamily/Winged helix DNA-binding domain"/>
    <property type="match status" value="1"/>
</dbReference>
<feature type="domain" description="HTH lysR-type" evidence="5">
    <location>
        <begin position="7"/>
        <end position="64"/>
    </location>
</feature>
<geneLocation type="plasmid" evidence="6">
    <name>pKNA02</name>
</geneLocation>
<dbReference type="Pfam" id="PF03466">
    <property type="entry name" value="LysR_substrate"/>
    <property type="match status" value="1"/>
</dbReference>
<evidence type="ECO:0000313" key="8">
    <source>
        <dbReference type="Proteomes" id="UP000189683"/>
    </source>
</evidence>
<dbReference type="SUPFAM" id="SSF46785">
    <property type="entry name" value="Winged helix' DNA-binding domain"/>
    <property type="match status" value="1"/>
</dbReference>
<dbReference type="InterPro" id="IPR036390">
    <property type="entry name" value="WH_DNA-bd_sf"/>
</dbReference>
<dbReference type="FunFam" id="1.10.10.10:FF:000001">
    <property type="entry name" value="LysR family transcriptional regulator"/>
    <property type="match status" value="1"/>
</dbReference>
<evidence type="ECO:0000259" key="5">
    <source>
        <dbReference type="PROSITE" id="PS50931"/>
    </source>
</evidence>
<dbReference type="Pfam" id="PF00126">
    <property type="entry name" value="HTH_1"/>
    <property type="match status" value="1"/>
</dbReference>
<keyword evidence="4" id="KW-0804">Transcription</keyword>
<dbReference type="GO" id="GO:0003700">
    <property type="term" value="F:DNA-binding transcription factor activity"/>
    <property type="evidence" value="ECO:0007669"/>
    <property type="project" value="InterPro"/>
</dbReference>
<sequence>MSDNQELDIILLRSFLAVSETLHFTSAAQMRGVTQSTISQHINRLEQAVGASLLHRTTKQVELTPQGMQMVSFAQNIIHAQEMAMDYFRSGTLRAELRLGIAEDMVVSRFPEMLKRFRRLYPHVEVRLTVGLSRELYNLLDAGALDLICTKRKEGDERGIPLWRERLQWLGGGNFDTLAEGAVPLVLFSGNSITRVAAITAMNKVGRAWRASFMSSNLGALVAAVRSGYGVFAQSGLLVSQEIVPVPASAGLPPLPDVDFVMVGATEQLEGATRDLADLVIENIEGLAPPGSRIIAGTSPCGPDAREITAI</sequence>
<dbReference type="PRINTS" id="PR00039">
    <property type="entry name" value="HTHLYSR"/>
</dbReference>
<accession>A0A9N7CK60</accession>
<evidence type="ECO:0000256" key="4">
    <source>
        <dbReference type="ARBA" id="ARBA00023163"/>
    </source>
</evidence>
<gene>
    <name evidence="6" type="ORF">B0W47_17060</name>
    <name evidence="7" type="ORF">CDI09_15140</name>
</gene>
<keyword evidence="3" id="KW-0238">DNA-binding</keyword>
<evidence type="ECO:0000256" key="1">
    <source>
        <dbReference type="ARBA" id="ARBA00009437"/>
    </source>
</evidence>
<evidence type="ECO:0000256" key="2">
    <source>
        <dbReference type="ARBA" id="ARBA00023015"/>
    </source>
</evidence>
<dbReference type="InterPro" id="IPR005119">
    <property type="entry name" value="LysR_subst-bd"/>
</dbReference>
<evidence type="ECO:0000256" key="3">
    <source>
        <dbReference type="ARBA" id="ARBA00023125"/>
    </source>
</evidence>
<keyword evidence="6" id="KW-0614">Plasmid</keyword>
<keyword evidence="2" id="KW-0805">Transcription regulation</keyword>
<dbReference type="PROSITE" id="PS50931">
    <property type="entry name" value="HTH_LYSR"/>
    <property type="match status" value="1"/>
</dbReference>
<name>A0A9N7CK60_9PROT</name>
<comment type="similarity">
    <text evidence="1">Belongs to the LysR transcriptional regulatory family.</text>
</comment>
<evidence type="ECO:0000313" key="9">
    <source>
        <dbReference type="Proteomes" id="UP000247512"/>
    </source>
</evidence>
<dbReference type="InterPro" id="IPR000847">
    <property type="entry name" value="LysR_HTH_N"/>
</dbReference>
<evidence type="ECO:0000313" key="7">
    <source>
        <dbReference type="EMBL" id="PYD65172.1"/>
    </source>
</evidence>
<dbReference type="Proteomes" id="UP000247512">
    <property type="component" value="Unassembled WGS sequence"/>
</dbReference>
<dbReference type="EMBL" id="NIRT01000040">
    <property type="protein sequence ID" value="PYD65172.1"/>
    <property type="molecule type" value="Genomic_DNA"/>
</dbReference>
<protein>
    <submittedName>
        <fullName evidence="7">LysR family transcriptional regulator</fullName>
    </submittedName>
</protein>